<dbReference type="PANTHER" id="PTHR47473:SF1">
    <property type="entry name" value="METHYLTRANSFERASE DOMAIN-CONTAINING PROTEIN"/>
    <property type="match status" value="1"/>
</dbReference>
<dbReference type="GeneID" id="33570907"/>
<dbReference type="OrthoDB" id="10253390at2759"/>
<evidence type="ECO:0000313" key="2">
    <source>
        <dbReference type="Proteomes" id="UP000193648"/>
    </source>
</evidence>
<dbReference type="InterPro" id="IPR029063">
    <property type="entry name" value="SAM-dependent_MTases_sf"/>
</dbReference>
<dbReference type="SUPFAM" id="SSF53335">
    <property type="entry name" value="S-adenosyl-L-methionine-dependent methyltransferases"/>
    <property type="match status" value="1"/>
</dbReference>
<dbReference type="AlphaFoldDB" id="A0A1Y2GDQ3"/>
<dbReference type="PANTHER" id="PTHR47473">
    <property type="entry name" value="BTA1P"/>
    <property type="match status" value="1"/>
</dbReference>
<reference evidence="1 2" key="1">
    <citation type="submission" date="2016-07" db="EMBL/GenBank/DDBJ databases">
        <title>Pervasive Adenine N6-methylation of Active Genes in Fungi.</title>
        <authorList>
            <consortium name="DOE Joint Genome Institute"/>
            <person name="Mondo S.J."/>
            <person name="Dannebaum R.O."/>
            <person name="Kuo R.C."/>
            <person name="Labutti K."/>
            <person name="Haridas S."/>
            <person name="Kuo A."/>
            <person name="Salamov A."/>
            <person name="Ahrendt S.R."/>
            <person name="Lipzen A."/>
            <person name="Sullivan W."/>
            <person name="Andreopoulos W.B."/>
            <person name="Clum A."/>
            <person name="Lindquist E."/>
            <person name="Daum C."/>
            <person name="Ramamoorthy G.K."/>
            <person name="Gryganskyi A."/>
            <person name="Culley D."/>
            <person name="Magnuson J.K."/>
            <person name="James T.Y."/>
            <person name="O'Malley M.A."/>
            <person name="Stajich J.E."/>
            <person name="Spatafora J.W."/>
            <person name="Visel A."/>
            <person name="Grigoriev I.V."/>
        </authorList>
    </citation>
    <scope>NUCLEOTIDE SEQUENCE [LARGE SCALE GENOMIC DNA]</scope>
    <source>
        <strain evidence="1 2">NRRL 3116</strain>
    </source>
</reference>
<keyword evidence="2" id="KW-1185">Reference proteome</keyword>
<name>A0A1Y2GDQ3_9FUNG</name>
<proteinExistence type="predicted"/>
<gene>
    <name evidence="1" type="ORF">BCR41DRAFT_399439</name>
</gene>
<dbReference type="InParanoid" id="A0A1Y2GDQ3"/>
<dbReference type="STRING" id="64571.A0A1Y2GDQ3"/>
<sequence>MSNGFLLSLPIRKWCSLGWNIEQMNNYFPISKFEHVHPVDLCPPPCRFIRERSQKIGWTNVTVIYEGALSSNLPGLDDLKGKFNLVTMSYLSMIGNIYALVDHIQTLLEFKTGVTGVSDFYTSRNVTKPSVYGVEDYQSNWLTHNF</sequence>
<evidence type="ECO:0008006" key="3">
    <source>
        <dbReference type="Google" id="ProtNLM"/>
    </source>
</evidence>
<dbReference type="Proteomes" id="UP000193648">
    <property type="component" value="Unassembled WGS sequence"/>
</dbReference>
<evidence type="ECO:0000313" key="1">
    <source>
        <dbReference type="EMBL" id="ORZ07993.1"/>
    </source>
</evidence>
<accession>A0A1Y2GDQ3</accession>
<comment type="caution">
    <text evidence="1">The sequence shown here is derived from an EMBL/GenBank/DDBJ whole genome shotgun (WGS) entry which is preliminary data.</text>
</comment>
<dbReference type="EMBL" id="MCFF01000039">
    <property type="protein sequence ID" value="ORZ07993.1"/>
    <property type="molecule type" value="Genomic_DNA"/>
</dbReference>
<dbReference type="RefSeq" id="XP_021878227.1">
    <property type="nucleotide sequence ID" value="XM_022029064.1"/>
</dbReference>
<organism evidence="1 2">
    <name type="scientific">Lobosporangium transversale</name>
    <dbReference type="NCBI Taxonomy" id="64571"/>
    <lineage>
        <taxon>Eukaryota</taxon>
        <taxon>Fungi</taxon>
        <taxon>Fungi incertae sedis</taxon>
        <taxon>Mucoromycota</taxon>
        <taxon>Mortierellomycotina</taxon>
        <taxon>Mortierellomycetes</taxon>
        <taxon>Mortierellales</taxon>
        <taxon>Mortierellaceae</taxon>
        <taxon>Lobosporangium</taxon>
    </lineage>
</organism>
<protein>
    <recommendedName>
        <fullName evidence="3">Receptor ligand binding region domain-containing protein</fullName>
    </recommendedName>
</protein>